<evidence type="ECO:0000256" key="1">
    <source>
        <dbReference type="SAM" id="SignalP"/>
    </source>
</evidence>
<organism evidence="2 3">
    <name type="scientific">Oidiodendron maius (strain Zn)</name>
    <dbReference type="NCBI Taxonomy" id="913774"/>
    <lineage>
        <taxon>Eukaryota</taxon>
        <taxon>Fungi</taxon>
        <taxon>Dikarya</taxon>
        <taxon>Ascomycota</taxon>
        <taxon>Pezizomycotina</taxon>
        <taxon>Leotiomycetes</taxon>
        <taxon>Leotiomycetes incertae sedis</taxon>
        <taxon>Myxotrichaceae</taxon>
        <taxon>Oidiodendron</taxon>
    </lineage>
</organism>
<evidence type="ECO:0000313" key="2">
    <source>
        <dbReference type="EMBL" id="KIM94221.1"/>
    </source>
</evidence>
<protein>
    <recommendedName>
        <fullName evidence="4">SnoaL-like domain-containing protein</fullName>
    </recommendedName>
</protein>
<sequence length="164" mass="17744">MHLSILSKASVAIACLSLGTSGSPLHQPTSFCSPSYPATGWEIRDIFNQFVDEWVYQRNFSDSAAKYLSPNLIQHNPQIANGSEAMVAAVGPILANYDGPNFSLVVVDEEKGLAVTLNRYVGKPGTGLPIAGVADFYRFDGTCIVEHWDVIESLPPNSTNPDPF</sequence>
<keyword evidence="1" id="KW-0732">Signal</keyword>
<reference evidence="2 3" key="1">
    <citation type="submission" date="2014-04" db="EMBL/GenBank/DDBJ databases">
        <authorList>
            <consortium name="DOE Joint Genome Institute"/>
            <person name="Kuo A."/>
            <person name="Martino E."/>
            <person name="Perotto S."/>
            <person name="Kohler A."/>
            <person name="Nagy L.G."/>
            <person name="Floudas D."/>
            <person name="Copeland A."/>
            <person name="Barry K.W."/>
            <person name="Cichocki N."/>
            <person name="Veneault-Fourrey C."/>
            <person name="LaButti K."/>
            <person name="Lindquist E.A."/>
            <person name="Lipzen A."/>
            <person name="Lundell T."/>
            <person name="Morin E."/>
            <person name="Murat C."/>
            <person name="Sun H."/>
            <person name="Tunlid A."/>
            <person name="Henrissat B."/>
            <person name="Grigoriev I.V."/>
            <person name="Hibbett D.S."/>
            <person name="Martin F."/>
            <person name="Nordberg H.P."/>
            <person name="Cantor M.N."/>
            <person name="Hua S.X."/>
        </authorList>
    </citation>
    <scope>NUCLEOTIDE SEQUENCE [LARGE SCALE GENOMIC DNA]</scope>
    <source>
        <strain evidence="2 3">Zn</strain>
    </source>
</reference>
<keyword evidence="3" id="KW-1185">Reference proteome</keyword>
<feature type="chain" id="PRO_5002174632" description="SnoaL-like domain-containing protein" evidence="1">
    <location>
        <begin position="23"/>
        <end position="164"/>
    </location>
</feature>
<name>A0A0C3GV98_OIDMZ</name>
<dbReference type="InterPro" id="IPR032710">
    <property type="entry name" value="NTF2-like_dom_sf"/>
</dbReference>
<dbReference type="HOGENOM" id="CLU_100997_3_0_1"/>
<reference evidence="3" key="2">
    <citation type="submission" date="2015-01" db="EMBL/GenBank/DDBJ databases">
        <title>Evolutionary Origins and Diversification of the Mycorrhizal Mutualists.</title>
        <authorList>
            <consortium name="DOE Joint Genome Institute"/>
            <consortium name="Mycorrhizal Genomics Consortium"/>
            <person name="Kohler A."/>
            <person name="Kuo A."/>
            <person name="Nagy L.G."/>
            <person name="Floudas D."/>
            <person name="Copeland A."/>
            <person name="Barry K.W."/>
            <person name="Cichocki N."/>
            <person name="Veneault-Fourrey C."/>
            <person name="LaButti K."/>
            <person name="Lindquist E.A."/>
            <person name="Lipzen A."/>
            <person name="Lundell T."/>
            <person name="Morin E."/>
            <person name="Murat C."/>
            <person name="Riley R."/>
            <person name="Ohm R."/>
            <person name="Sun H."/>
            <person name="Tunlid A."/>
            <person name="Henrissat B."/>
            <person name="Grigoriev I.V."/>
            <person name="Hibbett D.S."/>
            <person name="Martin F."/>
        </authorList>
    </citation>
    <scope>NUCLEOTIDE SEQUENCE [LARGE SCALE GENOMIC DNA]</scope>
    <source>
        <strain evidence="3">Zn</strain>
    </source>
</reference>
<dbReference type="InParanoid" id="A0A0C3GV98"/>
<dbReference type="EMBL" id="KN832891">
    <property type="protein sequence ID" value="KIM94221.1"/>
    <property type="molecule type" value="Genomic_DNA"/>
</dbReference>
<gene>
    <name evidence="2" type="ORF">OIDMADRAFT_35256</name>
</gene>
<dbReference type="OrthoDB" id="2820488at2759"/>
<feature type="signal peptide" evidence="1">
    <location>
        <begin position="1"/>
        <end position="22"/>
    </location>
</feature>
<evidence type="ECO:0000313" key="3">
    <source>
        <dbReference type="Proteomes" id="UP000054321"/>
    </source>
</evidence>
<accession>A0A0C3GV98</accession>
<dbReference type="AlphaFoldDB" id="A0A0C3GV98"/>
<dbReference type="SUPFAM" id="SSF54427">
    <property type="entry name" value="NTF2-like"/>
    <property type="match status" value="1"/>
</dbReference>
<evidence type="ECO:0008006" key="4">
    <source>
        <dbReference type="Google" id="ProtNLM"/>
    </source>
</evidence>
<dbReference type="Proteomes" id="UP000054321">
    <property type="component" value="Unassembled WGS sequence"/>
</dbReference>
<dbReference type="Gene3D" id="3.10.450.50">
    <property type="match status" value="1"/>
</dbReference>
<proteinExistence type="predicted"/>